<keyword evidence="8 11" id="KW-1133">Transmembrane helix</keyword>
<comment type="subcellular location">
    <subcellularLocation>
        <location evidence="2">Membrane</location>
        <topology evidence="2">Multi-pass membrane protein</topology>
    </subcellularLocation>
</comment>
<keyword evidence="4 13" id="KW-0645">Protease</keyword>
<dbReference type="GO" id="GO:0016020">
    <property type="term" value="C:membrane"/>
    <property type="evidence" value="ECO:0007669"/>
    <property type="project" value="UniProtKB-SubCell"/>
</dbReference>
<evidence type="ECO:0000256" key="9">
    <source>
        <dbReference type="ARBA" id="ARBA00023049"/>
    </source>
</evidence>
<evidence type="ECO:0000256" key="7">
    <source>
        <dbReference type="ARBA" id="ARBA00022833"/>
    </source>
</evidence>
<dbReference type="NCBIfam" id="TIGR00054">
    <property type="entry name" value="RIP metalloprotease RseP"/>
    <property type="match status" value="1"/>
</dbReference>
<comment type="cofactor">
    <cofactor evidence="1">
        <name>Zn(2+)</name>
        <dbReference type="ChEBI" id="CHEBI:29105"/>
    </cofactor>
</comment>
<dbReference type="GO" id="GO:0004222">
    <property type="term" value="F:metalloendopeptidase activity"/>
    <property type="evidence" value="ECO:0007669"/>
    <property type="project" value="InterPro"/>
</dbReference>
<evidence type="ECO:0000313" key="13">
    <source>
        <dbReference type="EMBL" id="OGL47119.1"/>
    </source>
</evidence>
<feature type="domain" description="PDZ" evidence="12">
    <location>
        <begin position="116"/>
        <end position="153"/>
    </location>
</feature>
<dbReference type="Pfam" id="PF17820">
    <property type="entry name" value="PDZ_6"/>
    <property type="match status" value="2"/>
</dbReference>
<evidence type="ECO:0000259" key="12">
    <source>
        <dbReference type="PROSITE" id="PS50106"/>
    </source>
</evidence>
<dbReference type="InterPro" id="IPR004387">
    <property type="entry name" value="Pept_M50_Zn"/>
</dbReference>
<dbReference type="InterPro" id="IPR036034">
    <property type="entry name" value="PDZ_sf"/>
</dbReference>
<keyword evidence="9 13" id="KW-0482">Metalloprotease</keyword>
<comment type="caution">
    <text evidence="13">The sequence shown here is derived from an EMBL/GenBank/DDBJ whole genome shotgun (WGS) entry which is preliminary data.</text>
</comment>
<dbReference type="SMART" id="SM00228">
    <property type="entry name" value="PDZ"/>
    <property type="match status" value="3"/>
</dbReference>
<evidence type="ECO:0000256" key="6">
    <source>
        <dbReference type="ARBA" id="ARBA00022801"/>
    </source>
</evidence>
<reference evidence="13 14" key="1">
    <citation type="journal article" date="2016" name="Nat. Commun.">
        <title>Thousands of microbial genomes shed light on interconnected biogeochemical processes in an aquifer system.</title>
        <authorList>
            <person name="Anantharaman K."/>
            <person name="Brown C.T."/>
            <person name="Hug L.A."/>
            <person name="Sharon I."/>
            <person name="Castelle C.J."/>
            <person name="Probst A.J."/>
            <person name="Thomas B.C."/>
            <person name="Singh A."/>
            <person name="Wilkins M.J."/>
            <person name="Karaoz U."/>
            <person name="Brodie E.L."/>
            <person name="Williams K.H."/>
            <person name="Hubbard S.S."/>
            <person name="Banfield J.F."/>
        </authorList>
    </citation>
    <scope>NUCLEOTIDE SEQUENCE [LARGE SCALE GENOMIC DNA]</scope>
</reference>
<feature type="transmembrane region" description="Helical" evidence="11">
    <location>
        <begin position="489"/>
        <end position="507"/>
    </location>
</feature>
<dbReference type="InterPro" id="IPR008915">
    <property type="entry name" value="Peptidase_M50"/>
</dbReference>
<dbReference type="InterPro" id="IPR041489">
    <property type="entry name" value="PDZ_6"/>
</dbReference>
<protein>
    <submittedName>
        <fullName evidence="13">RIP metalloprotease RseP</fullName>
    </submittedName>
</protein>
<dbReference type="Pfam" id="PF02163">
    <property type="entry name" value="Peptidase_M50"/>
    <property type="match status" value="1"/>
</dbReference>
<evidence type="ECO:0000256" key="11">
    <source>
        <dbReference type="SAM" id="Phobius"/>
    </source>
</evidence>
<dbReference type="GO" id="GO:0006508">
    <property type="term" value="P:proteolysis"/>
    <property type="evidence" value="ECO:0007669"/>
    <property type="project" value="UniProtKB-KW"/>
</dbReference>
<evidence type="ECO:0000256" key="10">
    <source>
        <dbReference type="ARBA" id="ARBA00023136"/>
    </source>
</evidence>
<dbReference type="SUPFAM" id="SSF50156">
    <property type="entry name" value="PDZ domain-like"/>
    <property type="match status" value="3"/>
</dbReference>
<dbReference type="PANTHER" id="PTHR42837:SF2">
    <property type="entry name" value="MEMBRANE METALLOPROTEASE ARASP2, CHLOROPLASTIC-RELATED"/>
    <property type="match status" value="1"/>
</dbReference>
<feature type="domain" description="PDZ" evidence="12">
    <location>
        <begin position="287"/>
        <end position="342"/>
    </location>
</feature>
<keyword evidence="10 11" id="KW-0472">Membrane</keyword>
<dbReference type="AlphaFoldDB" id="A0A1F7S010"/>
<evidence type="ECO:0000256" key="3">
    <source>
        <dbReference type="ARBA" id="ARBA00007931"/>
    </source>
</evidence>
<gene>
    <name evidence="13" type="ORF">A2149_06870</name>
</gene>
<comment type="similarity">
    <text evidence="3">Belongs to the peptidase M50B family.</text>
</comment>
<name>A0A1F7S010_9BACT</name>
<dbReference type="EMBL" id="MGDF01000017">
    <property type="protein sequence ID" value="OGL47119.1"/>
    <property type="molecule type" value="Genomic_DNA"/>
</dbReference>
<organism evidence="13 14">
    <name type="scientific">Candidatus Schekmanbacteria bacterium RBG_16_38_11</name>
    <dbReference type="NCBI Taxonomy" id="1817880"/>
    <lineage>
        <taxon>Bacteria</taxon>
        <taxon>Candidatus Schekmaniibacteriota</taxon>
    </lineage>
</organism>
<dbReference type="Proteomes" id="UP000178435">
    <property type="component" value="Unassembled WGS sequence"/>
</dbReference>
<evidence type="ECO:0000256" key="4">
    <source>
        <dbReference type="ARBA" id="ARBA00022670"/>
    </source>
</evidence>
<dbReference type="PROSITE" id="PS50106">
    <property type="entry name" value="PDZ"/>
    <property type="match status" value="2"/>
</dbReference>
<feature type="transmembrane region" description="Helical" evidence="11">
    <location>
        <begin position="519"/>
        <end position="536"/>
    </location>
</feature>
<evidence type="ECO:0000256" key="5">
    <source>
        <dbReference type="ARBA" id="ARBA00022692"/>
    </source>
</evidence>
<keyword evidence="7" id="KW-0862">Zinc</keyword>
<evidence type="ECO:0000256" key="8">
    <source>
        <dbReference type="ARBA" id="ARBA00022989"/>
    </source>
</evidence>
<keyword evidence="6" id="KW-0378">Hydrolase</keyword>
<dbReference type="CDD" id="cd06163">
    <property type="entry name" value="S2P-M50_PDZ_RseP-like"/>
    <property type="match status" value="1"/>
</dbReference>
<feature type="transmembrane region" description="Helical" evidence="11">
    <location>
        <begin position="92"/>
        <end position="116"/>
    </location>
</feature>
<evidence type="ECO:0000313" key="14">
    <source>
        <dbReference type="Proteomes" id="UP000178435"/>
    </source>
</evidence>
<dbReference type="CDD" id="cd23081">
    <property type="entry name" value="cpPDZ_EcRseP-like"/>
    <property type="match status" value="2"/>
</dbReference>
<evidence type="ECO:0000256" key="2">
    <source>
        <dbReference type="ARBA" id="ARBA00004141"/>
    </source>
</evidence>
<dbReference type="Gene3D" id="2.30.42.10">
    <property type="match status" value="3"/>
</dbReference>
<sequence length="556" mass="60718">MNYIVGVTIALGLLIFVHELGHFLLAKRAGVGVKKFSLGFGPKIIGKKWGETEYLISAFPLGGYVNLEGETPGEENVNKEKSFNDKPPLAKLSIAAAGPIFNILFAILIIAVIYALGITMLSPFVAEVEEGMPAASAGLKYGDVIVAIDGNPIYSWDDMTNLIHTSGGKKLEFTIMRDNRRFKKTIIPAEKEVTNIFGEKSNVGLVGIRPTTLAPRIGEVKKGSLAERSGFKPGDLIKKIGSQKMNAWNQLKETDLSSLVKPIKVAIQREKAGAKAESRELGDMEIEVPVPGDVNQKESLVDFLGIGSTELYIEKVEKGYPADLAGLKPYDKIVRVNGKDIKTWTDFEEVEIKNPGKKIEVEADRGGEIKKITLVPKSESRRNMLDEKINVGIIGVYSANLYTEPKAEVVKFSPPKAVLKSVERTGYLTVMMFKGIGMLATGKISSKNISGPIAIAKMAGDQAKKGAYDFAFFVAFISINLGIINFIPLGTITDGGLILLFIIEWIIGKQINMKLREVTQYIGIVLIVALMGFAIYNDFTRYLGDIVAYFGRLLGS</sequence>
<dbReference type="InterPro" id="IPR001478">
    <property type="entry name" value="PDZ"/>
</dbReference>
<dbReference type="PANTHER" id="PTHR42837">
    <property type="entry name" value="REGULATOR OF SIGMA-E PROTEASE RSEP"/>
    <property type="match status" value="1"/>
</dbReference>
<keyword evidence="5 11" id="KW-0812">Transmembrane</keyword>
<accession>A0A1F7S010</accession>
<evidence type="ECO:0000256" key="1">
    <source>
        <dbReference type="ARBA" id="ARBA00001947"/>
    </source>
</evidence>
<proteinExistence type="inferred from homology"/>